<evidence type="ECO:0000259" key="2">
    <source>
        <dbReference type="Pfam" id="PF14616"/>
    </source>
</evidence>
<dbReference type="Proteomes" id="UP001583177">
    <property type="component" value="Unassembled WGS sequence"/>
</dbReference>
<evidence type="ECO:0000313" key="3">
    <source>
        <dbReference type="EMBL" id="KAL1859646.1"/>
    </source>
</evidence>
<feature type="domain" description="Transcription regulator Rua1 C-terminal" evidence="2">
    <location>
        <begin position="193"/>
        <end position="289"/>
    </location>
</feature>
<dbReference type="PANTHER" id="PTHR28125:SF3">
    <property type="entry name" value="TRANSCRIPTION REGULATOR RUA1 C-TERMINAL DOMAIN-CONTAINING PROTEIN"/>
    <property type="match status" value="1"/>
</dbReference>
<dbReference type="Pfam" id="PF14616">
    <property type="entry name" value="Rua1_C"/>
    <property type="match status" value="1"/>
</dbReference>
<protein>
    <recommendedName>
        <fullName evidence="2">Transcription regulator Rua1 C-terminal domain-containing protein</fullName>
    </recommendedName>
</protein>
<feature type="region of interest" description="Disordered" evidence="1">
    <location>
        <begin position="25"/>
        <end position="61"/>
    </location>
</feature>
<gene>
    <name evidence="3" type="ORF">Daus18300_009511</name>
</gene>
<accession>A0ABR3WE73</accession>
<sequence length="335" mass="37853">MPHGQTAATPIGFLDPQCDDVFSSHFLRSAQDPDPSTPGRSTSAAASLSSSSSCASKSSQRSWDEDDEFDQVLHAIRKDLDEHIKLLKVSRFTTLFTRNGGSRRGIRNDARRELKRLRLNVERKLGEFGGARNSMLQGNADSQSSHDYHTYLSDPPDLYASLREGQRSPPPEDMNPLDPEQIPLQQELRFDGDLYTSKWVRGHGNKREGWCGICKPGRWLKLKNPDFGHDRSFCHGINWANGQPFIGPQVIRRMDGNPGLWEGFCDTCKNWIALRKESMSWFLHAYECHVHPEIGNEPERRIISRVVEGRELRDAKLMAAAQVSAMLDFSQSGMT</sequence>
<feature type="compositionally biased region" description="Low complexity" evidence="1">
    <location>
        <begin position="41"/>
        <end position="61"/>
    </location>
</feature>
<evidence type="ECO:0000313" key="4">
    <source>
        <dbReference type="Proteomes" id="UP001583177"/>
    </source>
</evidence>
<proteinExistence type="predicted"/>
<name>A0ABR3WE73_9PEZI</name>
<dbReference type="PANTHER" id="PTHR28125">
    <property type="entry name" value="MEIOTIC EXPRESSION UP-REGULATED PROTEIN 26"/>
    <property type="match status" value="1"/>
</dbReference>
<reference evidence="3 4" key="1">
    <citation type="journal article" date="2024" name="IMA Fungus">
        <title>IMA Genome - F19 : A genome assembly and annotation guide to empower mycologists, including annotated draft genome sequences of Ceratocystis pirilliformis, Diaporthe australafricana, Fusarium ophioides, Paecilomyces lecythidis, and Sporothrix stenoceras.</title>
        <authorList>
            <person name="Aylward J."/>
            <person name="Wilson A.M."/>
            <person name="Visagie C.M."/>
            <person name="Spraker J."/>
            <person name="Barnes I."/>
            <person name="Buitendag C."/>
            <person name="Ceriani C."/>
            <person name="Del Mar Angel L."/>
            <person name="du Plessis D."/>
            <person name="Fuchs T."/>
            <person name="Gasser K."/>
            <person name="Kramer D."/>
            <person name="Li W."/>
            <person name="Munsamy K."/>
            <person name="Piso A."/>
            <person name="Price J.L."/>
            <person name="Sonnekus B."/>
            <person name="Thomas C."/>
            <person name="van der Nest A."/>
            <person name="van Dijk A."/>
            <person name="van Heerden A."/>
            <person name="van Vuuren N."/>
            <person name="Yilmaz N."/>
            <person name="Duong T.A."/>
            <person name="van der Merwe N.A."/>
            <person name="Wingfield M.J."/>
            <person name="Wingfield B.D."/>
        </authorList>
    </citation>
    <scope>NUCLEOTIDE SEQUENCE [LARGE SCALE GENOMIC DNA]</scope>
    <source>
        <strain evidence="3 4">CMW 18300</strain>
    </source>
</reference>
<dbReference type="EMBL" id="JAWRVE010000097">
    <property type="protein sequence ID" value="KAL1859646.1"/>
    <property type="molecule type" value="Genomic_DNA"/>
</dbReference>
<dbReference type="InterPro" id="IPR028012">
    <property type="entry name" value="Rua1_C"/>
</dbReference>
<evidence type="ECO:0000256" key="1">
    <source>
        <dbReference type="SAM" id="MobiDB-lite"/>
    </source>
</evidence>
<comment type="caution">
    <text evidence="3">The sequence shown here is derived from an EMBL/GenBank/DDBJ whole genome shotgun (WGS) entry which is preliminary data.</text>
</comment>
<keyword evidence="4" id="KW-1185">Reference proteome</keyword>
<organism evidence="3 4">
    <name type="scientific">Diaporthe australafricana</name>
    <dbReference type="NCBI Taxonomy" id="127596"/>
    <lineage>
        <taxon>Eukaryota</taxon>
        <taxon>Fungi</taxon>
        <taxon>Dikarya</taxon>
        <taxon>Ascomycota</taxon>
        <taxon>Pezizomycotina</taxon>
        <taxon>Sordariomycetes</taxon>
        <taxon>Sordariomycetidae</taxon>
        <taxon>Diaporthales</taxon>
        <taxon>Diaporthaceae</taxon>
        <taxon>Diaporthe</taxon>
    </lineage>
</organism>